<dbReference type="RefSeq" id="XP_025548307.1">
    <property type="nucleotide sequence ID" value="XM_025695726.1"/>
</dbReference>
<feature type="compositionally biased region" description="Polar residues" evidence="5">
    <location>
        <begin position="354"/>
        <end position="364"/>
    </location>
</feature>
<evidence type="ECO:0000313" key="7">
    <source>
        <dbReference type="EMBL" id="RAL09153.1"/>
    </source>
</evidence>
<accession>A0A395HNZ4</accession>
<evidence type="ECO:0000256" key="4">
    <source>
        <dbReference type="ARBA" id="ARBA00023211"/>
    </source>
</evidence>
<evidence type="ECO:0000259" key="6">
    <source>
        <dbReference type="SMART" id="SM01131"/>
    </source>
</evidence>
<name>A0A395HNZ4_ASPHC</name>
<dbReference type="EMBL" id="KZ824306">
    <property type="protein sequence ID" value="RAL09153.1"/>
    <property type="molecule type" value="Genomic_DNA"/>
</dbReference>
<dbReference type="GO" id="GO:0005737">
    <property type="term" value="C:cytoplasm"/>
    <property type="evidence" value="ECO:0007669"/>
    <property type="project" value="InterPro"/>
</dbReference>
<dbReference type="InterPro" id="IPR004097">
    <property type="entry name" value="DHHA2"/>
</dbReference>
<dbReference type="PANTHER" id="PTHR12112">
    <property type="entry name" value="BNIP - RELATED"/>
    <property type="match status" value="1"/>
</dbReference>
<organism evidence="7 8">
    <name type="scientific">Aspergillus homomorphus (strain CBS 101889)</name>
    <dbReference type="NCBI Taxonomy" id="1450537"/>
    <lineage>
        <taxon>Eukaryota</taxon>
        <taxon>Fungi</taxon>
        <taxon>Dikarya</taxon>
        <taxon>Ascomycota</taxon>
        <taxon>Pezizomycotina</taxon>
        <taxon>Eurotiomycetes</taxon>
        <taxon>Eurotiomycetidae</taxon>
        <taxon>Eurotiales</taxon>
        <taxon>Aspergillaceae</taxon>
        <taxon>Aspergillus</taxon>
        <taxon>Aspergillus subgen. Circumdati</taxon>
    </lineage>
</organism>
<feature type="region of interest" description="Disordered" evidence="5">
    <location>
        <begin position="210"/>
        <end position="235"/>
    </location>
</feature>
<dbReference type="Gene3D" id="3.90.1640.10">
    <property type="entry name" value="inorganic pyrophosphatase (n-terminal core)"/>
    <property type="match status" value="1"/>
</dbReference>
<dbReference type="STRING" id="1450537.A0A395HNZ4"/>
<evidence type="ECO:0000313" key="8">
    <source>
        <dbReference type="Proteomes" id="UP000248961"/>
    </source>
</evidence>
<keyword evidence="3" id="KW-0378">Hydrolase</keyword>
<evidence type="ECO:0000256" key="5">
    <source>
        <dbReference type="SAM" id="MobiDB-lite"/>
    </source>
</evidence>
<sequence length="524" mass="57695">MRALDRSLFQFLAQSLQTHHRFLTGRITRPEDTPIYVIGNPSADLDSIISALVYAYFTHQHPRPHVPLINLADVPSGPELRRLRPEFIEALRLATHPEQQPKDLHNHILTVADFAAHLTHLPENNGRFPSTPIDAILVDWNALPNRHPTARGQGTLPGLSDITFNVVGCIDHHADEHFLPPIAADQPFLIQPTGSCTSLVVSMLERMGRWVSQPSSPSSPPSTTEEDTRRRHHGKQLSKLALAPILIDTANFTAKEKVTDADTLSYSFLRAKINSVGECGGSGSGELHGNGAGAAAGQQAWDHNALYRLIAHAKENSLELLTVDEVLGRDYKEWVVVPSTSSKKKNEGDAGKVSHSSSPDNHQNAPRGVKIGICSVVKSLPWVIRKADTPARFWEVLETFAAQRELDVVVVMTAFSASSSSATEAEGKEERGRFARELLVCVPDRNRKVAVEGVRVFVERAQTALGLEEWRALSPDDEDVVREVRVALERESTTDIWKGVWVQGDVSKSRKQVAPLLREAVGSV</sequence>
<dbReference type="GO" id="GO:0004309">
    <property type="term" value="F:exopolyphosphatase activity"/>
    <property type="evidence" value="ECO:0007669"/>
    <property type="project" value="TreeGrafter"/>
</dbReference>
<keyword evidence="2" id="KW-0479">Metal-binding</keyword>
<dbReference type="OrthoDB" id="374045at2759"/>
<dbReference type="Pfam" id="PF02833">
    <property type="entry name" value="DHHA2"/>
    <property type="match status" value="1"/>
</dbReference>
<evidence type="ECO:0000256" key="2">
    <source>
        <dbReference type="ARBA" id="ARBA00022723"/>
    </source>
</evidence>
<dbReference type="InterPro" id="IPR038763">
    <property type="entry name" value="DHH_sf"/>
</dbReference>
<evidence type="ECO:0000256" key="3">
    <source>
        <dbReference type="ARBA" id="ARBA00022801"/>
    </source>
</evidence>
<dbReference type="AlphaFoldDB" id="A0A395HNZ4"/>
<evidence type="ECO:0000256" key="1">
    <source>
        <dbReference type="ARBA" id="ARBA00001936"/>
    </source>
</evidence>
<reference evidence="7 8" key="1">
    <citation type="submission" date="2018-02" db="EMBL/GenBank/DDBJ databases">
        <title>The genomes of Aspergillus section Nigri reveals drivers in fungal speciation.</title>
        <authorList>
            <consortium name="DOE Joint Genome Institute"/>
            <person name="Vesth T.C."/>
            <person name="Nybo J."/>
            <person name="Theobald S."/>
            <person name="Brandl J."/>
            <person name="Frisvad J.C."/>
            <person name="Nielsen K.F."/>
            <person name="Lyhne E.K."/>
            <person name="Kogle M.E."/>
            <person name="Kuo A."/>
            <person name="Riley R."/>
            <person name="Clum A."/>
            <person name="Nolan M."/>
            <person name="Lipzen A."/>
            <person name="Salamov A."/>
            <person name="Henrissat B."/>
            <person name="Wiebenga A."/>
            <person name="De vries R.P."/>
            <person name="Grigoriev I.V."/>
            <person name="Mortensen U.H."/>
            <person name="Andersen M.R."/>
            <person name="Baker S.E."/>
        </authorList>
    </citation>
    <scope>NUCLEOTIDE SEQUENCE [LARGE SCALE GENOMIC DNA]</scope>
    <source>
        <strain evidence="7 8">CBS 101889</strain>
    </source>
</reference>
<feature type="domain" description="DHHA2" evidence="6">
    <location>
        <begin position="307"/>
        <end position="521"/>
    </location>
</feature>
<dbReference type="PANTHER" id="PTHR12112:SF39">
    <property type="entry name" value="EG:152A3.5 PROTEIN (FBGN0003116_PN PROTEIN)"/>
    <property type="match status" value="1"/>
</dbReference>
<keyword evidence="8" id="KW-1185">Reference proteome</keyword>
<feature type="region of interest" description="Disordered" evidence="5">
    <location>
        <begin position="341"/>
        <end position="366"/>
    </location>
</feature>
<dbReference type="InterPro" id="IPR038222">
    <property type="entry name" value="DHHA2_dom_sf"/>
</dbReference>
<keyword evidence="4" id="KW-0464">Manganese</keyword>
<dbReference type="InterPro" id="IPR001667">
    <property type="entry name" value="DDH_dom"/>
</dbReference>
<dbReference type="GeneID" id="37200015"/>
<dbReference type="Proteomes" id="UP000248961">
    <property type="component" value="Unassembled WGS sequence"/>
</dbReference>
<dbReference type="SMART" id="SM01131">
    <property type="entry name" value="DHHA2"/>
    <property type="match status" value="1"/>
</dbReference>
<dbReference type="SUPFAM" id="SSF64182">
    <property type="entry name" value="DHH phosphoesterases"/>
    <property type="match status" value="1"/>
</dbReference>
<protein>
    <submittedName>
        <fullName evidence="7">DHH phosphoesterase</fullName>
    </submittedName>
</protein>
<gene>
    <name evidence="7" type="ORF">BO97DRAFT_407878</name>
</gene>
<dbReference type="Pfam" id="PF01368">
    <property type="entry name" value="DHH"/>
    <property type="match status" value="1"/>
</dbReference>
<comment type="cofactor">
    <cofactor evidence="1">
        <name>Mn(2+)</name>
        <dbReference type="ChEBI" id="CHEBI:29035"/>
    </cofactor>
</comment>
<dbReference type="VEuPathDB" id="FungiDB:BO97DRAFT_407878"/>
<dbReference type="Gene3D" id="3.10.310.20">
    <property type="entry name" value="DHHA2 domain"/>
    <property type="match status" value="1"/>
</dbReference>
<proteinExistence type="predicted"/>